<dbReference type="Pfam" id="PF15734">
    <property type="entry name" value="MIIP"/>
    <property type="match status" value="1"/>
</dbReference>
<name>A0A9J6BHB5_POLVA</name>
<organism evidence="1 2">
    <name type="scientific">Polypedilum vanderplanki</name>
    <name type="common">Sleeping chironomid midge</name>
    <dbReference type="NCBI Taxonomy" id="319348"/>
    <lineage>
        <taxon>Eukaryota</taxon>
        <taxon>Metazoa</taxon>
        <taxon>Ecdysozoa</taxon>
        <taxon>Arthropoda</taxon>
        <taxon>Hexapoda</taxon>
        <taxon>Insecta</taxon>
        <taxon>Pterygota</taxon>
        <taxon>Neoptera</taxon>
        <taxon>Endopterygota</taxon>
        <taxon>Diptera</taxon>
        <taxon>Nematocera</taxon>
        <taxon>Chironomoidea</taxon>
        <taxon>Chironomidae</taxon>
        <taxon>Chironominae</taxon>
        <taxon>Polypedilum</taxon>
        <taxon>Polypedilum</taxon>
    </lineage>
</organism>
<dbReference type="EMBL" id="JADBJN010000004">
    <property type="protein sequence ID" value="KAG5668854.1"/>
    <property type="molecule type" value="Genomic_DNA"/>
</dbReference>
<dbReference type="GO" id="GO:0010972">
    <property type="term" value="P:negative regulation of G2/M transition of mitotic cell cycle"/>
    <property type="evidence" value="ECO:0007669"/>
    <property type="project" value="InterPro"/>
</dbReference>
<dbReference type="PANTHER" id="PTHR34831:SF1">
    <property type="entry name" value="MIGRATION AND INVASION-INHIBITORY PROTEIN"/>
    <property type="match status" value="1"/>
</dbReference>
<dbReference type="AlphaFoldDB" id="A0A9J6BHB5"/>
<evidence type="ECO:0000313" key="2">
    <source>
        <dbReference type="Proteomes" id="UP001107558"/>
    </source>
</evidence>
<dbReference type="Proteomes" id="UP001107558">
    <property type="component" value="Chromosome 4"/>
</dbReference>
<accession>A0A9J6BHB5</accession>
<gene>
    <name evidence="1" type="ORF">PVAND_016776</name>
</gene>
<evidence type="ECO:0000313" key="1">
    <source>
        <dbReference type="EMBL" id="KAG5668854.1"/>
    </source>
</evidence>
<reference evidence="1" key="1">
    <citation type="submission" date="2021-03" db="EMBL/GenBank/DDBJ databases">
        <title>Chromosome level genome of the anhydrobiotic midge Polypedilum vanderplanki.</title>
        <authorList>
            <person name="Yoshida Y."/>
            <person name="Kikawada T."/>
            <person name="Gusev O."/>
        </authorList>
    </citation>
    <scope>NUCLEOTIDE SEQUENCE</scope>
    <source>
        <strain evidence="1">NIAS01</strain>
        <tissue evidence="1">Whole body or cell culture</tissue>
    </source>
</reference>
<dbReference type="InterPro" id="IPR031466">
    <property type="entry name" value="MIIP"/>
</dbReference>
<dbReference type="OrthoDB" id="10002384at2759"/>
<sequence length="205" mass="24287">MSSISSSKSSTQSFDDDRSEEIQKFIKNSLIFTPRRFLFEEFNENLEKIRNQQKIDLEVQANPERIEKFQKFDVKFLHNLSEFRLKNASECMSQINYQRLKRASENEAEFLKHTCVHRYKLNDRLIPVPVKSNENGQSLCLMCGKVAESGSFDTSMIINESKAEEMKSDNKPHFILDENDKKYKEKSRKKFYENSMALMYQKMNY</sequence>
<proteinExistence type="predicted"/>
<comment type="caution">
    <text evidence="1">The sequence shown here is derived from an EMBL/GenBank/DDBJ whole genome shotgun (WGS) entry which is preliminary data.</text>
</comment>
<dbReference type="PANTHER" id="PTHR34831">
    <property type="entry name" value="MIGRATION AND INVASION-INHIBITORY PROTEIN"/>
    <property type="match status" value="1"/>
</dbReference>
<dbReference type="GO" id="GO:0030336">
    <property type="term" value="P:negative regulation of cell migration"/>
    <property type="evidence" value="ECO:0007669"/>
    <property type="project" value="InterPro"/>
</dbReference>
<protein>
    <submittedName>
        <fullName evidence="1">Uncharacterized protein</fullName>
    </submittedName>
</protein>
<keyword evidence="2" id="KW-1185">Reference proteome</keyword>